<gene>
    <name evidence="1" type="ORF">P154DRAFT_581484</name>
</gene>
<name>A0A6A5W0L7_9PLEO</name>
<dbReference type="AlphaFoldDB" id="A0A6A5W0L7"/>
<sequence length="224" mass="24494">MAMAMAMGCEVVGRREQRSAGEGWPLQDTRAAGEDIVLWEMRSTRSTRRLTCSRAAADLRVGLWKCNTQLAAHHGRVQTAGARSQIYGTGMEWSGDVVCWGDQAAQADDQGIRLVTLLPGSGWFAPLGTCLRPGLHCPSVPVACAMFLLAGDLAPEKAGRSTSLAAWYVQWINGPREDHPLCGSQQSLPTARRREKAARKLKSRGSRRRSGLQRTSRWPVIIAL</sequence>
<protein>
    <submittedName>
        <fullName evidence="1">Uncharacterized protein</fullName>
    </submittedName>
</protein>
<dbReference type="Proteomes" id="UP000799779">
    <property type="component" value="Unassembled WGS sequence"/>
</dbReference>
<dbReference type="EMBL" id="ML977651">
    <property type="protein sequence ID" value="KAF1994814.1"/>
    <property type="molecule type" value="Genomic_DNA"/>
</dbReference>
<reference evidence="1" key="1">
    <citation type="journal article" date="2020" name="Stud. Mycol.">
        <title>101 Dothideomycetes genomes: a test case for predicting lifestyles and emergence of pathogens.</title>
        <authorList>
            <person name="Haridas S."/>
            <person name="Albert R."/>
            <person name="Binder M."/>
            <person name="Bloem J."/>
            <person name="Labutti K."/>
            <person name="Salamov A."/>
            <person name="Andreopoulos B."/>
            <person name="Baker S."/>
            <person name="Barry K."/>
            <person name="Bills G."/>
            <person name="Bluhm B."/>
            <person name="Cannon C."/>
            <person name="Castanera R."/>
            <person name="Culley D."/>
            <person name="Daum C."/>
            <person name="Ezra D."/>
            <person name="Gonzalez J."/>
            <person name="Henrissat B."/>
            <person name="Kuo A."/>
            <person name="Liang C."/>
            <person name="Lipzen A."/>
            <person name="Lutzoni F."/>
            <person name="Magnuson J."/>
            <person name="Mondo S."/>
            <person name="Nolan M."/>
            <person name="Ohm R."/>
            <person name="Pangilinan J."/>
            <person name="Park H.-J."/>
            <person name="Ramirez L."/>
            <person name="Alfaro M."/>
            <person name="Sun H."/>
            <person name="Tritt A."/>
            <person name="Yoshinaga Y."/>
            <person name="Zwiers L.-H."/>
            <person name="Turgeon B."/>
            <person name="Goodwin S."/>
            <person name="Spatafora J."/>
            <person name="Crous P."/>
            <person name="Grigoriev I."/>
        </authorList>
    </citation>
    <scope>NUCLEOTIDE SEQUENCE</scope>
    <source>
        <strain evidence="1">CBS 123094</strain>
    </source>
</reference>
<keyword evidence="2" id="KW-1185">Reference proteome</keyword>
<evidence type="ECO:0000313" key="2">
    <source>
        <dbReference type="Proteomes" id="UP000799779"/>
    </source>
</evidence>
<evidence type="ECO:0000313" key="1">
    <source>
        <dbReference type="EMBL" id="KAF1994814.1"/>
    </source>
</evidence>
<proteinExistence type="predicted"/>
<organism evidence="1 2">
    <name type="scientific">Amniculicola lignicola CBS 123094</name>
    <dbReference type="NCBI Taxonomy" id="1392246"/>
    <lineage>
        <taxon>Eukaryota</taxon>
        <taxon>Fungi</taxon>
        <taxon>Dikarya</taxon>
        <taxon>Ascomycota</taxon>
        <taxon>Pezizomycotina</taxon>
        <taxon>Dothideomycetes</taxon>
        <taxon>Pleosporomycetidae</taxon>
        <taxon>Pleosporales</taxon>
        <taxon>Amniculicolaceae</taxon>
        <taxon>Amniculicola</taxon>
    </lineage>
</organism>
<accession>A0A6A5W0L7</accession>